<dbReference type="InterPro" id="IPR032675">
    <property type="entry name" value="LRR_dom_sf"/>
</dbReference>
<keyword evidence="1" id="KW-0433">Leucine-rich repeat</keyword>
<sequence>MIKADTWKTALTKIGRFPGYHLPNAQKWLEPELISVIVRNVSGLLCGNDSFGSDINVTELNEVGALASCDTGSDVLCHEESLETDPNRICQVTGAPNVVTGSENMPEISRWQYPRWQVTGLPNFRRRNVVPARMGELREARLRSIFDKNSKSRKKSGKAVVSMNTISTASQADEMEVQVDFQGSYYDLFDVEEFLRLLKKDLEYNALVSKHVLVRNLKVMDIQVSKLSEIPNNLRFPDLEKLFLHTNFRLRKIPESFFEKRPPVNYTKLNLKYLPPSVFEKMPALKELNFSYLPMRILPPPFSDIILPPLDINLSTLTELVMMESYFKLTRIPHIISALDNLTALDLTRCPLIEFPESFDFPRSLSSLNLTKCESLTKLPLSIGKLRFLKYIHLSGCSSLFESRCGKLPIKRLSWNKQAEEMKIQMDNHGRERPGFGDIRLKKYGRERLDFGPYLSKLIGLMKCVSEYNFLQTKFVAVRNLKVVHISNLKISEIPDSVSFPDLELLIVERCESHIPYTFFGKMPALRVLNISYASIKYLPPSVVKLMKLERLILIGCEQLMEMPHDIGVLGTLNELDLSGCKSLVKLPESISKLRFLNKLNLSGCEHLMEIPDKLGGLWDLTELDLSGCKSLVKLPEGISKLKFLNKLNLSGCSSLFESRCVELPIKRVSWDNQSDKMEIEMDNHEQGFGEAGNKRHGPDLSKVVGLMRRILQYNFLQKKFVAIRSLKVMHISNSKIPEIPDSISFPDLEDLILEPNLEFSYIPSSIFGKMPALRVLDMSNASIKYLPPSVVKLMKLEKLILKGCEHLMEMPHNIGVLGTLNELDLSGCKSLVKLPESLSKLRFLNKLILSGCEDLMEIPDDIGELWVLEELDLSACKRLVKLPESISKLRFLNRLNLSGCEHLMEIPDNIGFDLKELDLSGCKSLVKLPESTCKLRFLKKLNLSGCGKFAEIPESFEFPPNLETLNISDCTRLTKLPESVGKLTCLQELNLSGCTNLNELPESIRFLERLNLLVLTNCKSLTKLPEHVSELKYLVRLELSGCSSQFEFFGPQVSLKCLSWNIGNPDQKKVELDFHETKGTPSDITEILGLMEKILQHPFLKSKAVAVIKLKVIHMSSSKVPEIPKNLSFPDLEKLVLHPDFDFSSITSSFFKSFPAFPVLDMSHSSIKTLPSWVYELTDLKGLILQRCELLIELPDGIGALENLELLDLEGTHLVCLPDELGKLINLMCLKVSLYYDDSYMKSRKILDIIPTALLSKLTKLEELSIKFDPQDVWCNALVKAIIADLLSLRKLKTLKLYLPTIELLQNLMELKSNEDDMSIYQNLSNFSVIIGPHGQRFISRLPCDLEEEYLKLKKCLKYIAGKDNTSEFFAEALKHANALYLDRHWNIQKLSIFKADKLNKLKFCMLVDCNEMQTVFDASDFNHEDNILSLQYLAIHYLRNLEVIWKGPHVVCCLQYLKVLVLHMCPNLTTIFTPVLLGVLLNLKEITVEDCAKITSLVSGDSTQLTVCEFPTSLCGTMQCKLTWSICYTGIMSPPSQYWMCVVRTWGFCYELVMLLCCFWSALLVCVMFYWYALLVCFMPVAALPLLDAGAIYFRRLLSLIVCKACGFPYPVCW</sequence>
<reference evidence="6" key="2">
    <citation type="submission" date="2023-05" db="EMBL/GenBank/DDBJ databases">
        <authorList>
            <person name="Schelkunov M.I."/>
        </authorList>
    </citation>
    <scope>NUCLEOTIDE SEQUENCE</scope>
    <source>
        <strain evidence="6">Hsosn_3</strain>
        <tissue evidence="6">Leaf</tissue>
    </source>
</reference>
<keyword evidence="3" id="KW-0812">Transmembrane</keyword>
<evidence type="ECO:0000259" key="4">
    <source>
        <dbReference type="Pfam" id="PF23247"/>
    </source>
</evidence>
<keyword evidence="3" id="KW-0472">Membrane</keyword>
<feature type="transmembrane region" description="Helical" evidence="3">
    <location>
        <begin position="1571"/>
        <end position="1596"/>
    </location>
</feature>
<protein>
    <submittedName>
        <fullName evidence="6">Uncharacterized protein</fullName>
    </submittedName>
</protein>
<dbReference type="Pfam" id="PF23598">
    <property type="entry name" value="LRR_14"/>
    <property type="match status" value="1"/>
</dbReference>
<name>A0AAD8MUJ5_9APIA</name>
<comment type="caution">
    <text evidence="6">The sequence shown here is derived from an EMBL/GenBank/DDBJ whole genome shotgun (WGS) entry which is preliminary data.</text>
</comment>
<feature type="transmembrane region" description="Helical" evidence="3">
    <location>
        <begin position="1543"/>
        <end position="1565"/>
    </location>
</feature>
<dbReference type="Gene3D" id="3.80.10.10">
    <property type="entry name" value="Ribonuclease Inhibitor"/>
    <property type="match status" value="6"/>
</dbReference>
<dbReference type="Pfam" id="PF23247">
    <property type="entry name" value="LRR_RPS2"/>
    <property type="match status" value="1"/>
</dbReference>
<dbReference type="PANTHER" id="PTHR47186:SF14">
    <property type="entry name" value="PROTEIN KINASE DOMAIN-CONTAINING PROTEIN"/>
    <property type="match status" value="1"/>
</dbReference>
<gene>
    <name evidence="6" type="ORF">POM88_023476</name>
</gene>
<dbReference type="InterPro" id="IPR057135">
    <property type="entry name" value="At4g27190-like_LRR"/>
</dbReference>
<evidence type="ECO:0000256" key="1">
    <source>
        <dbReference type="ARBA" id="ARBA00022614"/>
    </source>
</evidence>
<dbReference type="Proteomes" id="UP001237642">
    <property type="component" value="Unassembled WGS sequence"/>
</dbReference>
<dbReference type="SUPFAM" id="SSF52047">
    <property type="entry name" value="RNI-like"/>
    <property type="match status" value="1"/>
</dbReference>
<dbReference type="SUPFAM" id="SSF52058">
    <property type="entry name" value="L domain-like"/>
    <property type="match status" value="3"/>
</dbReference>
<proteinExistence type="predicted"/>
<feature type="domain" description="Disease resistance protein At4g27190-like leucine-rich repeats" evidence="4">
    <location>
        <begin position="1398"/>
        <end position="1494"/>
    </location>
</feature>
<evidence type="ECO:0000256" key="2">
    <source>
        <dbReference type="ARBA" id="ARBA00022737"/>
    </source>
</evidence>
<dbReference type="PANTHER" id="PTHR47186">
    <property type="entry name" value="LEUCINE-RICH REPEAT-CONTAINING PROTEIN 57"/>
    <property type="match status" value="1"/>
</dbReference>
<feature type="transmembrane region" description="Helical" evidence="3">
    <location>
        <begin position="1462"/>
        <end position="1485"/>
    </location>
</feature>
<evidence type="ECO:0000313" key="7">
    <source>
        <dbReference type="Proteomes" id="UP001237642"/>
    </source>
</evidence>
<dbReference type="SMART" id="SM00369">
    <property type="entry name" value="LRR_TYP"/>
    <property type="match status" value="9"/>
</dbReference>
<dbReference type="EMBL" id="JAUIZM010000005">
    <property type="protein sequence ID" value="KAK1385741.1"/>
    <property type="molecule type" value="Genomic_DNA"/>
</dbReference>
<evidence type="ECO:0000259" key="5">
    <source>
        <dbReference type="Pfam" id="PF23598"/>
    </source>
</evidence>
<feature type="domain" description="Disease resistance R13L4/SHOC-2-like LRR" evidence="5">
    <location>
        <begin position="1152"/>
        <end position="1305"/>
    </location>
</feature>
<accession>A0AAD8MUJ5</accession>
<dbReference type="InterPro" id="IPR003591">
    <property type="entry name" value="Leu-rich_rpt_typical-subtyp"/>
</dbReference>
<reference evidence="6" key="1">
    <citation type="submission" date="2023-02" db="EMBL/GenBank/DDBJ databases">
        <title>Genome of toxic invasive species Heracleum sosnowskyi carries increased number of genes despite the absence of recent whole-genome duplications.</title>
        <authorList>
            <person name="Schelkunov M."/>
            <person name="Shtratnikova V."/>
            <person name="Makarenko M."/>
            <person name="Klepikova A."/>
            <person name="Omelchenko D."/>
            <person name="Novikova G."/>
            <person name="Obukhova E."/>
            <person name="Bogdanov V."/>
            <person name="Penin A."/>
            <person name="Logacheva M."/>
        </authorList>
    </citation>
    <scope>NUCLEOTIDE SEQUENCE</scope>
    <source>
        <strain evidence="6">Hsosn_3</strain>
        <tissue evidence="6">Leaf</tissue>
    </source>
</reference>
<dbReference type="InterPro" id="IPR055414">
    <property type="entry name" value="LRR_R13L4/SHOC2-like"/>
</dbReference>
<evidence type="ECO:0000256" key="3">
    <source>
        <dbReference type="SAM" id="Phobius"/>
    </source>
</evidence>
<evidence type="ECO:0000313" key="6">
    <source>
        <dbReference type="EMBL" id="KAK1385741.1"/>
    </source>
</evidence>
<organism evidence="6 7">
    <name type="scientific">Heracleum sosnowskyi</name>
    <dbReference type="NCBI Taxonomy" id="360622"/>
    <lineage>
        <taxon>Eukaryota</taxon>
        <taxon>Viridiplantae</taxon>
        <taxon>Streptophyta</taxon>
        <taxon>Embryophyta</taxon>
        <taxon>Tracheophyta</taxon>
        <taxon>Spermatophyta</taxon>
        <taxon>Magnoliopsida</taxon>
        <taxon>eudicotyledons</taxon>
        <taxon>Gunneridae</taxon>
        <taxon>Pentapetalae</taxon>
        <taxon>asterids</taxon>
        <taxon>campanulids</taxon>
        <taxon>Apiales</taxon>
        <taxon>Apiaceae</taxon>
        <taxon>Apioideae</taxon>
        <taxon>apioid superclade</taxon>
        <taxon>Tordylieae</taxon>
        <taxon>Tordyliinae</taxon>
        <taxon>Heracleum</taxon>
    </lineage>
</organism>
<keyword evidence="7" id="KW-1185">Reference proteome</keyword>
<keyword evidence="3" id="KW-1133">Transmembrane helix</keyword>
<keyword evidence="2" id="KW-0677">Repeat</keyword>